<dbReference type="GO" id="GO:0005125">
    <property type="term" value="F:cytokine activity"/>
    <property type="evidence" value="ECO:0007669"/>
    <property type="project" value="InterPro"/>
</dbReference>
<keyword evidence="2" id="KW-1185">Reference proteome</keyword>
<dbReference type="RefSeq" id="XP_028845221.1">
    <property type="nucleotide sequence ID" value="XM_028989388.1"/>
</dbReference>
<evidence type="ECO:0000313" key="1">
    <source>
        <dbReference type="Ensembl" id="ENSDCDP00010027718.1"/>
    </source>
</evidence>
<accession>A0AAY4C3Q2</accession>
<reference evidence="1" key="2">
    <citation type="submission" date="2025-08" db="UniProtKB">
        <authorList>
            <consortium name="Ensembl"/>
        </authorList>
    </citation>
    <scope>IDENTIFICATION</scope>
</reference>
<dbReference type="InterPro" id="IPR009079">
    <property type="entry name" value="4_helix_cytokine-like_core"/>
</dbReference>
<gene>
    <name evidence="1" type="primary">LOC114795766</name>
</gene>
<evidence type="ECO:0000313" key="2">
    <source>
        <dbReference type="Proteomes" id="UP000694580"/>
    </source>
</evidence>
<name>A0AAY4C3Q2_9TELE</name>
<reference evidence="1" key="3">
    <citation type="submission" date="2025-09" db="UniProtKB">
        <authorList>
            <consortium name="Ensembl"/>
        </authorList>
    </citation>
    <scope>IDENTIFICATION</scope>
</reference>
<dbReference type="InterPro" id="IPR040117">
    <property type="entry name" value="GCSF/MGF"/>
</dbReference>
<dbReference type="PANTHER" id="PTHR10511">
    <property type="entry name" value="GRANULOCYTE COLONY-STIMULATING FACTOR"/>
    <property type="match status" value="1"/>
</dbReference>
<dbReference type="GeneID" id="114795766"/>
<proteinExistence type="predicted"/>
<dbReference type="GeneTree" id="ENSGT00390000017328"/>
<sequence length="253" mass="27006">MCVCACVYMGVEGGHGHCLTRAVSCPCPCSCPCSCPVPVTAARASSSAALLAHCALVALLRAAPVTRVGMEGSPQNQSQFPAAVAAARSLSRKLVDAVGRTHAACVQSPSFTLDPSSDTGKWQYMAASLGIPAVPALSPPSNGSMVDTDTLKQIMIGLQLHEGLLKAIWPYLSNREPLDLLQADIKELTEQIYQILELLEEPASLQPPSVNLASGLTDYQVQVALHLTLQQLQSFGHNVFRILRYMMPPEPED</sequence>
<dbReference type="PANTHER" id="PTHR10511:SF2">
    <property type="entry name" value="GRANULOCYTE COLONY-STIMULATING FACTOR"/>
    <property type="match status" value="1"/>
</dbReference>
<dbReference type="AlphaFoldDB" id="A0AAY4C3Q2"/>
<protein>
    <submittedName>
        <fullName evidence="1">Uncharacterized protein</fullName>
    </submittedName>
</protein>
<dbReference type="Proteomes" id="UP000694580">
    <property type="component" value="Chromosome 8"/>
</dbReference>
<dbReference type="Gene3D" id="1.20.1250.10">
    <property type="match status" value="1"/>
</dbReference>
<dbReference type="Ensembl" id="ENSDCDT00010034219.1">
    <property type="protein sequence ID" value="ENSDCDP00010027718.1"/>
    <property type="gene ID" value="ENSDCDG00010017480.1"/>
</dbReference>
<dbReference type="SUPFAM" id="SSF47266">
    <property type="entry name" value="4-helical cytokines"/>
    <property type="match status" value="1"/>
</dbReference>
<organism evidence="1 2">
    <name type="scientific">Denticeps clupeoides</name>
    <name type="common">denticle herring</name>
    <dbReference type="NCBI Taxonomy" id="299321"/>
    <lineage>
        <taxon>Eukaryota</taxon>
        <taxon>Metazoa</taxon>
        <taxon>Chordata</taxon>
        <taxon>Craniata</taxon>
        <taxon>Vertebrata</taxon>
        <taxon>Euteleostomi</taxon>
        <taxon>Actinopterygii</taxon>
        <taxon>Neopterygii</taxon>
        <taxon>Teleostei</taxon>
        <taxon>Clupei</taxon>
        <taxon>Clupeiformes</taxon>
        <taxon>Denticipitoidei</taxon>
        <taxon>Denticipitidae</taxon>
        <taxon>Denticeps</taxon>
    </lineage>
</organism>
<reference evidence="1 2" key="1">
    <citation type="submission" date="2020-06" db="EMBL/GenBank/DDBJ databases">
        <authorList>
            <consortium name="Wellcome Sanger Institute Data Sharing"/>
        </authorList>
    </citation>
    <scope>NUCLEOTIDE SEQUENCE [LARGE SCALE GENOMIC DNA]</scope>
</reference>
<dbReference type="GO" id="GO:0045639">
    <property type="term" value="P:positive regulation of myeloid cell differentiation"/>
    <property type="evidence" value="ECO:0007669"/>
    <property type="project" value="InterPro"/>
</dbReference>
<dbReference type="Pfam" id="PF16647">
    <property type="entry name" value="GCSF"/>
    <property type="match status" value="1"/>
</dbReference>